<feature type="transmembrane region" description="Helical" evidence="5">
    <location>
        <begin position="12"/>
        <end position="30"/>
    </location>
</feature>
<feature type="transmembrane region" description="Helical" evidence="5">
    <location>
        <begin position="503"/>
        <end position="521"/>
    </location>
</feature>
<evidence type="ECO:0000256" key="3">
    <source>
        <dbReference type="ARBA" id="ARBA00022989"/>
    </source>
</evidence>
<dbReference type="PANTHER" id="PTHR37422:SF17">
    <property type="entry name" value="O-ANTIGEN LIGASE"/>
    <property type="match status" value="1"/>
</dbReference>
<reference evidence="7 8" key="1">
    <citation type="journal article" date="2016" name="Nat. Commun.">
        <title>Thousands of microbial genomes shed light on interconnected biogeochemical processes in an aquifer system.</title>
        <authorList>
            <person name="Anantharaman K."/>
            <person name="Brown C.T."/>
            <person name="Hug L.A."/>
            <person name="Sharon I."/>
            <person name="Castelle C.J."/>
            <person name="Probst A.J."/>
            <person name="Thomas B.C."/>
            <person name="Singh A."/>
            <person name="Wilkins M.J."/>
            <person name="Karaoz U."/>
            <person name="Brodie E.L."/>
            <person name="Williams K.H."/>
            <person name="Hubbard S.S."/>
            <person name="Banfield J.F."/>
        </authorList>
    </citation>
    <scope>NUCLEOTIDE SEQUENCE [LARGE SCALE GENOMIC DNA]</scope>
</reference>
<evidence type="ECO:0000256" key="4">
    <source>
        <dbReference type="ARBA" id="ARBA00023136"/>
    </source>
</evidence>
<feature type="transmembrane region" description="Helical" evidence="5">
    <location>
        <begin position="258"/>
        <end position="277"/>
    </location>
</feature>
<name>A0A1G2FTJ1_9BACT</name>
<feature type="transmembrane region" description="Helical" evidence="5">
    <location>
        <begin position="154"/>
        <end position="171"/>
    </location>
</feature>
<keyword evidence="3 5" id="KW-1133">Transmembrane helix</keyword>
<feature type="transmembrane region" description="Helical" evidence="5">
    <location>
        <begin position="284"/>
        <end position="301"/>
    </location>
</feature>
<dbReference type="InterPro" id="IPR051533">
    <property type="entry name" value="WaaL-like"/>
</dbReference>
<dbReference type="AlphaFoldDB" id="A0A1G2FTJ1"/>
<feature type="transmembrane region" description="Helical" evidence="5">
    <location>
        <begin position="129"/>
        <end position="148"/>
    </location>
</feature>
<evidence type="ECO:0000256" key="1">
    <source>
        <dbReference type="ARBA" id="ARBA00004141"/>
    </source>
</evidence>
<dbReference type="PANTHER" id="PTHR37422">
    <property type="entry name" value="TEICHURONIC ACID BIOSYNTHESIS PROTEIN TUAE"/>
    <property type="match status" value="1"/>
</dbReference>
<feature type="transmembrane region" description="Helical" evidence="5">
    <location>
        <begin position="443"/>
        <end position="466"/>
    </location>
</feature>
<dbReference type="Proteomes" id="UP000177126">
    <property type="component" value="Unassembled WGS sequence"/>
</dbReference>
<evidence type="ECO:0000256" key="5">
    <source>
        <dbReference type="SAM" id="Phobius"/>
    </source>
</evidence>
<feature type="transmembrane region" description="Helical" evidence="5">
    <location>
        <begin position="307"/>
        <end position="323"/>
    </location>
</feature>
<organism evidence="7 8">
    <name type="scientific">Candidatus Portnoybacteria bacterium RIFCSPLOWO2_02_FULL_39_11</name>
    <dbReference type="NCBI Taxonomy" id="1802001"/>
    <lineage>
        <taxon>Bacteria</taxon>
        <taxon>Candidatus Portnoyibacteriota</taxon>
    </lineage>
</organism>
<evidence type="ECO:0000256" key="2">
    <source>
        <dbReference type="ARBA" id="ARBA00022692"/>
    </source>
</evidence>
<sequence length="527" mass="60186">MIEIFKIIILKKYFTSLNIIFALEALVVVLASTGLIARETILVWTGLAVFYMIFSPAEDSLWLVIASIPLFAALPVTENFDTMANWRILVAVLFLCLFFRRGISVNLIKNSVGLWRIKENLRHYVMERLAAGFLLICALSIWAAEYKILAVKKLLFLVNIFLLFLIVRNLTRNKEATLRVWQAAAIGGIIAIVIALFQFLAVFFAPLINFWQFWAGRVIGFFYGHNLSDLLAYTNTWFAYYKSAPPTLRLFSVFPDSHSFAMFSLISVPIFLSLALYYRQKNRLKIFFWIIAALALFGAVFSGSRGVWISALPVAGAALYFWFKEADKKLPKQAILSLIIFVFIFFISTGYPLLFYKIQAWQTGQYSTSTLSFFERARSISDLDEISNKGRLEIWRNGIVSLKQHSLLGVGVGNFITVLNENVSAAKQGASAHNLYLDIASEIGVLGLIILLVMFADILWTAWLVWRHAREPYFRFFGLLFGLYFVWILGYSFFDVVLLNDKVLLFFMVSTATLYSLRNMIFDPKKI</sequence>
<evidence type="ECO:0000313" key="8">
    <source>
        <dbReference type="Proteomes" id="UP000177126"/>
    </source>
</evidence>
<dbReference type="EMBL" id="MHNF01000019">
    <property type="protein sequence ID" value="OGZ41117.1"/>
    <property type="molecule type" value="Genomic_DNA"/>
</dbReference>
<feature type="transmembrane region" description="Helical" evidence="5">
    <location>
        <begin position="473"/>
        <end position="491"/>
    </location>
</feature>
<dbReference type="GO" id="GO:0016020">
    <property type="term" value="C:membrane"/>
    <property type="evidence" value="ECO:0007669"/>
    <property type="project" value="UniProtKB-SubCell"/>
</dbReference>
<evidence type="ECO:0000259" key="6">
    <source>
        <dbReference type="Pfam" id="PF04932"/>
    </source>
</evidence>
<dbReference type="InterPro" id="IPR007016">
    <property type="entry name" value="O-antigen_ligase-rel_domated"/>
</dbReference>
<proteinExistence type="predicted"/>
<feature type="transmembrane region" description="Helical" evidence="5">
    <location>
        <begin position="86"/>
        <end position="108"/>
    </location>
</feature>
<gene>
    <name evidence="7" type="ORF">A3B04_01330</name>
</gene>
<comment type="caution">
    <text evidence="7">The sequence shown here is derived from an EMBL/GenBank/DDBJ whole genome shotgun (WGS) entry which is preliminary data.</text>
</comment>
<feature type="transmembrane region" description="Helical" evidence="5">
    <location>
        <begin position="183"/>
        <end position="208"/>
    </location>
</feature>
<comment type="subcellular location">
    <subcellularLocation>
        <location evidence="1">Membrane</location>
        <topology evidence="1">Multi-pass membrane protein</topology>
    </subcellularLocation>
</comment>
<feature type="transmembrane region" description="Helical" evidence="5">
    <location>
        <begin position="335"/>
        <end position="356"/>
    </location>
</feature>
<keyword evidence="2 5" id="KW-0812">Transmembrane</keyword>
<evidence type="ECO:0000313" key="7">
    <source>
        <dbReference type="EMBL" id="OGZ41117.1"/>
    </source>
</evidence>
<protein>
    <recommendedName>
        <fullName evidence="6">O-antigen ligase-related domain-containing protein</fullName>
    </recommendedName>
</protein>
<dbReference type="Pfam" id="PF04932">
    <property type="entry name" value="Wzy_C"/>
    <property type="match status" value="1"/>
</dbReference>
<keyword evidence="4 5" id="KW-0472">Membrane</keyword>
<feature type="domain" description="O-antigen ligase-related" evidence="6">
    <location>
        <begin position="291"/>
        <end position="452"/>
    </location>
</feature>
<accession>A0A1G2FTJ1</accession>